<keyword evidence="3" id="KW-1185">Reference proteome</keyword>
<evidence type="ECO:0000313" key="2">
    <source>
        <dbReference type="EMBL" id="OWF37167.1"/>
    </source>
</evidence>
<protein>
    <submittedName>
        <fullName evidence="2">Uncharacterized protein</fullName>
    </submittedName>
</protein>
<gene>
    <name evidence="2" type="ORF">KP79_PYT21316</name>
</gene>
<dbReference type="AlphaFoldDB" id="A0A210PL13"/>
<feature type="chain" id="PRO_5012397226" evidence="1">
    <location>
        <begin position="21"/>
        <end position="67"/>
    </location>
</feature>
<organism evidence="2 3">
    <name type="scientific">Mizuhopecten yessoensis</name>
    <name type="common">Japanese scallop</name>
    <name type="synonym">Patinopecten yessoensis</name>
    <dbReference type="NCBI Taxonomy" id="6573"/>
    <lineage>
        <taxon>Eukaryota</taxon>
        <taxon>Metazoa</taxon>
        <taxon>Spiralia</taxon>
        <taxon>Lophotrochozoa</taxon>
        <taxon>Mollusca</taxon>
        <taxon>Bivalvia</taxon>
        <taxon>Autobranchia</taxon>
        <taxon>Pteriomorphia</taxon>
        <taxon>Pectinida</taxon>
        <taxon>Pectinoidea</taxon>
        <taxon>Pectinidae</taxon>
        <taxon>Mizuhopecten</taxon>
    </lineage>
</organism>
<dbReference type="EMBL" id="NEDP02005594">
    <property type="protein sequence ID" value="OWF37167.1"/>
    <property type="molecule type" value="Genomic_DNA"/>
</dbReference>
<keyword evidence="1" id="KW-0732">Signal</keyword>
<dbReference type="PROSITE" id="PS51257">
    <property type="entry name" value="PROKAR_LIPOPROTEIN"/>
    <property type="match status" value="1"/>
</dbReference>
<sequence length="67" mass="7239">MKTCFLVVVLALALISCASAQVGGMQSLMMMSMLDTPDMRTLMMCQMCMRNPGANIMTCSMMGMCGN</sequence>
<feature type="signal peptide" evidence="1">
    <location>
        <begin position="1"/>
        <end position="20"/>
    </location>
</feature>
<comment type="caution">
    <text evidence="2">The sequence shown here is derived from an EMBL/GenBank/DDBJ whole genome shotgun (WGS) entry which is preliminary data.</text>
</comment>
<name>A0A210PL13_MIZYE</name>
<evidence type="ECO:0000313" key="3">
    <source>
        <dbReference type="Proteomes" id="UP000242188"/>
    </source>
</evidence>
<proteinExistence type="predicted"/>
<accession>A0A210PL13</accession>
<evidence type="ECO:0000256" key="1">
    <source>
        <dbReference type="SAM" id="SignalP"/>
    </source>
</evidence>
<reference evidence="2 3" key="1">
    <citation type="journal article" date="2017" name="Nat. Ecol. Evol.">
        <title>Scallop genome provides insights into evolution of bilaterian karyotype and development.</title>
        <authorList>
            <person name="Wang S."/>
            <person name="Zhang J."/>
            <person name="Jiao W."/>
            <person name="Li J."/>
            <person name="Xun X."/>
            <person name="Sun Y."/>
            <person name="Guo X."/>
            <person name="Huan P."/>
            <person name="Dong B."/>
            <person name="Zhang L."/>
            <person name="Hu X."/>
            <person name="Sun X."/>
            <person name="Wang J."/>
            <person name="Zhao C."/>
            <person name="Wang Y."/>
            <person name="Wang D."/>
            <person name="Huang X."/>
            <person name="Wang R."/>
            <person name="Lv J."/>
            <person name="Li Y."/>
            <person name="Zhang Z."/>
            <person name="Liu B."/>
            <person name="Lu W."/>
            <person name="Hui Y."/>
            <person name="Liang J."/>
            <person name="Zhou Z."/>
            <person name="Hou R."/>
            <person name="Li X."/>
            <person name="Liu Y."/>
            <person name="Li H."/>
            <person name="Ning X."/>
            <person name="Lin Y."/>
            <person name="Zhao L."/>
            <person name="Xing Q."/>
            <person name="Dou J."/>
            <person name="Li Y."/>
            <person name="Mao J."/>
            <person name="Guo H."/>
            <person name="Dou H."/>
            <person name="Li T."/>
            <person name="Mu C."/>
            <person name="Jiang W."/>
            <person name="Fu Q."/>
            <person name="Fu X."/>
            <person name="Miao Y."/>
            <person name="Liu J."/>
            <person name="Yu Q."/>
            <person name="Li R."/>
            <person name="Liao H."/>
            <person name="Li X."/>
            <person name="Kong Y."/>
            <person name="Jiang Z."/>
            <person name="Chourrout D."/>
            <person name="Li R."/>
            <person name="Bao Z."/>
        </authorList>
    </citation>
    <scope>NUCLEOTIDE SEQUENCE [LARGE SCALE GENOMIC DNA]</scope>
    <source>
        <strain evidence="2 3">PY_sf001</strain>
    </source>
</reference>
<dbReference type="Proteomes" id="UP000242188">
    <property type="component" value="Unassembled WGS sequence"/>
</dbReference>